<feature type="domain" description="Calcineurin-like phosphoesterase" evidence="1">
    <location>
        <begin position="2"/>
        <end position="84"/>
    </location>
</feature>
<dbReference type="InterPro" id="IPR029052">
    <property type="entry name" value="Metallo-depent_PP-like"/>
</dbReference>
<reference evidence="2" key="1">
    <citation type="submission" date="2015-07" db="EMBL/GenBank/DDBJ databases">
        <title>Adaptation to a free-living lifestyle via gene acquisitions in the diplomonad Trepomonas sp. PC1.</title>
        <authorList>
            <person name="Xu F."/>
            <person name="Jerlstrom-Hultqvist J."/>
            <person name="Kolisko M."/>
            <person name="Simpson A.G.B."/>
            <person name="Roger A.J."/>
            <person name="Svard S.G."/>
            <person name="Andersson J.O."/>
        </authorList>
    </citation>
    <scope>NUCLEOTIDE SEQUENCE</scope>
    <source>
        <strain evidence="2">PC1</strain>
    </source>
</reference>
<protein>
    <submittedName>
        <fullName evidence="2">5' nucleotidase family protein</fullName>
    </submittedName>
</protein>
<evidence type="ECO:0000259" key="1">
    <source>
        <dbReference type="Pfam" id="PF00149"/>
    </source>
</evidence>
<sequence>FSVLQVGDIHGWIYGHRDQNTLGDIGTLLSIFERSQKNVTTFFIDNGDDCEGTGLSDAKEPRCSEIYNMLQYVPFDAAIYGNHDLG</sequence>
<dbReference type="SUPFAM" id="SSF56300">
    <property type="entry name" value="Metallo-dependent phosphatases"/>
    <property type="match status" value="1"/>
</dbReference>
<dbReference type="Gene3D" id="3.60.21.10">
    <property type="match status" value="1"/>
</dbReference>
<accession>A0A146K2D0</accession>
<dbReference type="GO" id="GO:0016787">
    <property type="term" value="F:hydrolase activity"/>
    <property type="evidence" value="ECO:0007669"/>
    <property type="project" value="InterPro"/>
</dbReference>
<dbReference type="EMBL" id="GDID01005546">
    <property type="protein sequence ID" value="JAP91060.1"/>
    <property type="molecule type" value="Transcribed_RNA"/>
</dbReference>
<gene>
    <name evidence="2" type="ORF">TPC1_17435</name>
</gene>
<feature type="non-terminal residue" evidence="2">
    <location>
        <position position="86"/>
    </location>
</feature>
<name>A0A146K2D0_9EUKA</name>
<proteinExistence type="predicted"/>
<organism evidence="2">
    <name type="scientific">Trepomonas sp. PC1</name>
    <dbReference type="NCBI Taxonomy" id="1076344"/>
    <lineage>
        <taxon>Eukaryota</taxon>
        <taxon>Metamonada</taxon>
        <taxon>Diplomonadida</taxon>
        <taxon>Hexamitidae</taxon>
        <taxon>Hexamitinae</taxon>
        <taxon>Trepomonas</taxon>
    </lineage>
</organism>
<dbReference type="InterPro" id="IPR004843">
    <property type="entry name" value="Calcineurin-like_PHP"/>
</dbReference>
<dbReference type="AlphaFoldDB" id="A0A146K2D0"/>
<evidence type="ECO:0000313" key="2">
    <source>
        <dbReference type="EMBL" id="JAP91060.1"/>
    </source>
</evidence>
<feature type="non-terminal residue" evidence="2">
    <location>
        <position position="1"/>
    </location>
</feature>
<dbReference type="Pfam" id="PF00149">
    <property type="entry name" value="Metallophos"/>
    <property type="match status" value="1"/>
</dbReference>